<gene>
    <name evidence="1" type="ORF">SCALIN_C28_0344</name>
</gene>
<reference evidence="2" key="1">
    <citation type="journal article" date="2017" name="Environ. Microbiol. Rep.">
        <title>Genetic Diversity of Marine Anaerobic Ammonium-Oxidizing Bacteria as Revealed by Genomic and Proteomic Analyses of 'Candidatus Scalindua japonica'.</title>
        <authorList>
            <person name="Oshiki M."/>
            <person name="Mizuto K."/>
            <person name="Kimura Z."/>
            <person name="Kindaichi T."/>
            <person name="Satoh H."/>
            <person name="Okabe S."/>
        </authorList>
    </citation>
    <scope>NUCLEOTIDE SEQUENCE [LARGE SCALE GENOMIC DNA]</scope>
    <source>
        <strain evidence="2">husup-a2</strain>
    </source>
</reference>
<proteinExistence type="predicted"/>
<dbReference type="AlphaFoldDB" id="A0A286U1W2"/>
<protein>
    <submittedName>
        <fullName evidence="1">Uncharacterized protein</fullName>
    </submittedName>
</protein>
<comment type="caution">
    <text evidence="1">The sequence shown here is derived from an EMBL/GenBank/DDBJ whole genome shotgun (WGS) entry which is preliminary data.</text>
</comment>
<dbReference type="EMBL" id="BAOS01000028">
    <property type="protein sequence ID" value="GAX62140.1"/>
    <property type="molecule type" value="Genomic_DNA"/>
</dbReference>
<dbReference type="RefSeq" id="WP_096895513.1">
    <property type="nucleotide sequence ID" value="NZ_BAOS01000028.1"/>
</dbReference>
<organism evidence="1 2">
    <name type="scientific">Candidatus Scalindua japonica</name>
    <dbReference type="NCBI Taxonomy" id="1284222"/>
    <lineage>
        <taxon>Bacteria</taxon>
        <taxon>Pseudomonadati</taxon>
        <taxon>Planctomycetota</taxon>
        <taxon>Candidatus Brocadiia</taxon>
        <taxon>Candidatus Brocadiales</taxon>
        <taxon>Candidatus Scalinduaceae</taxon>
        <taxon>Candidatus Scalindua</taxon>
    </lineage>
</organism>
<keyword evidence="2" id="KW-1185">Reference proteome</keyword>
<dbReference type="Proteomes" id="UP000218542">
    <property type="component" value="Unassembled WGS sequence"/>
</dbReference>
<evidence type="ECO:0000313" key="1">
    <source>
        <dbReference type="EMBL" id="GAX62140.1"/>
    </source>
</evidence>
<name>A0A286U1W2_9BACT</name>
<evidence type="ECO:0000313" key="2">
    <source>
        <dbReference type="Proteomes" id="UP000218542"/>
    </source>
</evidence>
<sequence>MYDWQIILCLPVGTSENGKEKIFTSSVTFSHGDTNAYMAVEKFNRAAIKDAFVTREVNVRINLRDIVNLHNCDGIKDISRVKQMKKKIDSGRHILQKDEIPNIKLVRAKTGEIIIFDGHHSMLAYMSSGKTYLDEIPYLFVSRTEGAISNEEILAFFGNHSYKIRPDKWKKYVVNWQAVPAYQLCLRIQNNMGELYNIIFGQISHK</sequence>
<accession>A0A286U1W2</accession>